<evidence type="ECO:0000259" key="1">
    <source>
        <dbReference type="Pfam" id="PF01408"/>
    </source>
</evidence>
<feature type="domain" description="GFO/IDH/MocA-like oxidoreductase" evidence="2">
    <location>
        <begin position="141"/>
        <end position="236"/>
    </location>
</feature>
<evidence type="ECO:0000313" key="3">
    <source>
        <dbReference type="EMBL" id="MCT4703900.1"/>
    </source>
</evidence>
<dbReference type="Pfam" id="PF01408">
    <property type="entry name" value="GFO_IDH_MocA"/>
    <property type="match status" value="1"/>
</dbReference>
<accession>A0A9X2WAR3</accession>
<gene>
    <name evidence="3" type="ORF">MUA00_19160</name>
</gene>
<dbReference type="RefSeq" id="WP_271124583.1">
    <property type="nucleotide sequence ID" value="NZ_JALHAN010000069.1"/>
</dbReference>
<keyword evidence="4" id="KW-1185">Reference proteome</keyword>
<organism evidence="3 4">
    <name type="scientific">Dryocola boscaweniae</name>
    <dbReference type="NCBI Taxonomy" id="2925397"/>
    <lineage>
        <taxon>Bacteria</taxon>
        <taxon>Pseudomonadati</taxon>
        <taxon>Pseudomonadota</taxon>
        <taxon>Gammaproteobacteria</taxon>
        <taxon>Enterobacterales</taxon>
        <taxon>Enterobacteriaceae</taxon>
        <taxon>Dryocola</taxon>
    </lineage>
</organism>
<proteinExistence type="predicted"/>
<dbReference type="SUPFAM" id="SSF51735">
    <property type="entry name" value="NAD(P)-binding Rossmann-fold domains"/>
    <property type="match status" value="1"/>
</dbReference>
<dbReference type="InterPro" id="IPR051450">
    <property type="entry name" value="Gfo/Idh/MocA_Oxidoreductases"/>
</dbReference>
<dbReference type="InterPro" id="IPR000683">
    <property type="entry name" value="Gfo/Idh/MocA-like_OxRdtase_N"/>
</dbReference>
<dbReference type="Gene3D" id="3.30.360.10">
    <property type="entry name" value="Dihydrodipicolinate Reductase, domain 2"/>
    <property type="match status" value="1"/>
</dbReference>
<feature type="domain" description="Gfo/Idh/MocA-like oxidoreductase N-terminal" evidence="1">
    <location>
        <begin position="6"/>
        <end position="125"/>
    </location>
</feature>
<dbReference type="InterPro" id="IPR055170">
    <property type="entry name" value="GFO_IDH_MocA-like_dom"/>
</dbReference>
<dbReference type="PANTHER" id="PTHR43377:SF1">
    <property type="entry name" value="BILIVERDIN REDUCTASE A"/>
    <property type="match status" value="1"/>
</dbReference>
<dbReference type="InterPro" id="IPR036291">
    <property type="entry name" value="NAD(P)-bd_dom_sf"/>
</dbReference>
<comment type="caution">
    <text evidence="3">The sequence shown here is derived from an EMBL/GenBank/DDBJ whole genome shotgun (WGS) entry which is preliminary data.</text>
</comment>
<dbReference type="EMBL" id="JALHAP010000082">
    <property type="protein sequence ID" value="MCT4703900.1"/>
    <property type="molecule type" value="Genomic_DNA"/>
</dbReference>
<evidence type="ECO:0000259" key="2">
    <source>
        <dbReference type="Pfam" id="PF22725"/>
    </source>
</evidence>
<name>A0A9X2WAR3_9ENTR</name>
<evidence type="ECO:0000313" key="4">
    <source>
        <dbReference type="Proteomes" id="UP001150641"/>
    </source>
</evidence>
<dbReference type="AlphaFoldDB" id="A0A9X2WAR3"/>
<protein>
    <submittedName>
        <fullName evidence="3">Gfo/Idh/MocA family oxidoreductase</fullName>
    </submittedName>
</protein>
<reference evidence="3" key="1">
    <citation type="submission" date="2022-03" db="EMBL/GenBank/DDBJ databases">
        <title>Proposal of a novel genus Dryocolo and two novel species.</title>
        <authorList>
            <person name="Maddock D.W."/>
            <person name="Brady C.L."/>
            <person name="Denman S."/>
            <person name="Arnold D."/>
        </authorList>
    </citation>
    <scope>NUCLEOTIDE SEQUENCE</scope>
    <source>
        <strain evidence="3">H6W4</strain>
    </source>
</reference>
<sequence>MADRALRVLVVGCGNMGAAHAQAYEALPEFSLCGLVARGASKDRLKAQLGENIPLFNEMQDAIKQTRPDAVCIATWPDTHEVLALTALAAGCHVFLEKPLATTVSGAKRVAATAQLAGKQLVVGYILRHHPVWQQFIHLAQNLGKPLAMRMNLNQQSSASHWHTHKMLMQSLSPIVDCGVHYLDVMCQMTRASPLSVSAIGVRLSDEIAPQQYNYGQLQVRFDDGSVGWYEAGWGPMMSQTAFFIKDVIGPKGSASIVAREAGGEGQSASVEAHTRTESLRLHHAQLNEQGEFAHQDEWIIAADEPDHFALCRLEQQFFARSILENSDLTLHQQQAIESLAVVLAADIAVREQRMVNIKEVL</sequence>
<dbReference type="GO" id="GO:0000166">
    <property type="term" value="F:nucleotide binding"/>
    <property type="evidence" value="ECO:0007669"/>
    <property type="project" value="InterPro"/>
</dbReference>
<dbReference type="Proteomes" id="UP001150641">
    <property type="component" value="Unassembled WGS sequence"/>
</dbReference>
<dbReference type="SUPFAM" id="SSF55347">
    <property type="entry name" value="Glyceraldehyde-3-phosphate dehydrogenase-like, C-terminal domain"/>
    <property type="match status" value="1"/>
</dbReference>
<dbReference type="Pfam" id="PF22725">
    <property type="entry name" value="GFO_IDH_MocA_C3"/>
    <property type="match status" value="1"/>
</dbReference>
<dbReference type="PANTHER" id="PTHR43377">
    <property type="entry name" value="BILIVERDIN REDUCTASE A"/>
    <property type="match status" value="1"/>
</dbReference>
<dbReference type="Gene3D" id="3.40.50.720">
    <property type="entry name" value="NAD(P)-binding Rossmann-like Domain"/>
    <property type="match status" value="1"/>
</dbReference>